<dbReference type="PANTHER" id="PTHR30518:SF2">
    <property type="entry name" value="ENDOLYTIC MUREIN TRANSGLYCOSYLASE"/>
    <property type="match status" value="1"/>
</dbReference>
<dbReference type="AlphaFoldDB" id="A1KST0"/>
<dbReference type="NCBIfam" id="TIGR00247">
    <property type="entry name" value="endolytic transglycosylase MltG"/>
    <property type="match status" value="1"/>
</dbReference>
<keyword evidence="3 7" id="KW-1133">Transmembrane helix</keyword>
<evidence type="ECO:0000313" key="8">
    <source>
        <dbReference type="EMBL" id="CAM09911.1"/>
    </source>
</evidence>
<comment type="similarity">
    <text evidence="7">Belongs to the transglycosylase MltG family.</text>
</comment>
<dbReference type="CDD" id="cd08010">
    <property type="entry name" value="MltG_like"/>
    <property type="match status" value="1"/>
</dbReference>
<keyword evidence="6 7" id="KW-0961">Cell wall biogenesis/degradation</keyword>
<keyword evidence="7" id="KW-0997">Cell inner membrane</keyword>
<comment type="subcellular location">
    <subcellularLocation>
        <location evidence="7">Cell inner membrane</location>
        <topology evidence="7">Single-pass membrane protein</topology>
    </subcellularLocation>
</comment>
<dbReference type="HOGENOM" id="CLU_025574_0_2_4"/>
<comment type="function">
    <text evidence="7">Functions as a peptidoglycan terminase that cleaves nascent peptidoglycan strands endolytically to terminate their elongation.</text>
</comment>
<evidence type="ECO:0000256" key="2">
    <source>
        <dbReference type="ARBA" id="ARBA00022692"/>
    </source>
</evidence>
<dbReference type="GO" id="GO:0005886">
    <property type="term" value="C:plasma membrane"/>
    <property type="evidence" value="ECO:0007669"/>
    <property type="project" value="UniProtKB-SubCell"/>
</dbReference>
<protein>
    <recommendedName>
        <fullName evidence="7">Endolytic murein transglycosylase</fullName>
        <ecNumber evidence="7">4.2.2.29</ecNumber>
    </recommendedName>
    <alternativeName>
        <fullName evidence="7">Peptidoglycan lytic transglycosylase</fullName>
    </alternativeName>
    <alternativeName>
        <fullName evidence="7">Peptidoglycan polymerization terminase</fullName>
    </alternativeName>
</protein>
<organism evidence="8 9">
    <name type="scientific">Neisseria meningitidis serogroup C / serotype 2a (strain ATCC 700532 / DSM 15464 / FAM18)</name>
    <dbReference type="NCBI Taxonomy" id="272831"/>
    <lineage>
        <taxon>Bacteria</taxon>
        <taxon>Pseudomonadati</taxon>
        <taxon>Pseudomonadota</taxon>
        <taxon>Betaproteobacteria</taxon>
        <taxon>Neisseriales</taxon>
        <taxon>Neisseriaceae</taxon>
        <taxon>Neisseria</taxon>
    </lineage>
</organism>
<keyword evidence="1 7" id="KW-1003">Cell membrane</keyword>
<dbReference type="GO" id="GO:0009252">
    <property type="term" value="P:peptidoglycan biosynthetic process"/>
    <property type="evidence" value="ECO:0007669"/>
    <property type="project" value="UniProtKB-UniRule"/>
</dbReference>
<dbReference type="Proteomes" id="UP000002286">
    <property type="component" value="Chromosome"/>
</dbReference>
<dbReference type="KEGG" id="nmc:NMC0618"/>
<dbReference type="Gene3D" id="3.30.160.60">
    <property type="entry name" value="Classic Zinc Finger"/>
    <property type="match status" value="1"/>
</dbReference>
<name>A1KST0_NEIMF</name>
<feature type="transmembrane region" description="Helical" evidence="7">
    <location>
        <begin position="24"/>
        <end position="45"/>
    </location>
</feature>
<evidence type="ECO:0000256" key="6">
    <source>
        <dbReference type="ARBA" id="ARBA00023316"/>
    </source>
</evidence>
<feature type="site" description="Important for catalytic activity" evidence="7">
    <location>
        <position position="232"/>
    </location>
</feature>
<evidence type="ECO:0000256" key="5">
    <source>
        <dbReference type="ARBA" id="ARBA00023239"/>
    </source>
</evidence>
<dbReference type="PANTHER" id="PTHR30518">
    <property type="entry name" value="ENDOLYTIC MUREIN TRANSGLYCOSYLASE"/>
    <property type="match status" value="1"/>
</dbReference>
<dbReference type="Pfam" id="PF02618">
    <property type="entry name" value="YceG"/>
    <property type="match status" value="1"/>
</dbReference>
<dbReference type="GO" id="GO:0071555">
    <property type="term" value="P:cell wall organization"/>
    <property type="evidence" value="ECO:0007669"/>
    <property type="project" value="UniProtKB-KW"/>
</dbReference>
<dbReference type="FunFam" id="3.30.1490.480:FF:000002">
    <property type="entry name" value="Endolytic murein transglycosylase"/>
    <property type="match status" value="1"/>
</dbReference>
<dbReference type="Gene3D" id="3.30.1490.480">
    <property type="entry name" value="Endolytic murein transglycosylase"/>
    <property type="match status" value="1"/>
</dbReference>
<proteinExistence type="inferred from homology"/>
<sequence length="350" mass="39058">MGYTVARILRRIPNAGNPTMLRKLLKWSAVFLTVSAAVFAALLFVPKDNGRAYRIKIAKNQGISSVGRKLAEDRIVFSRHVLTAAAYVLGVHNRLHTGTYRLPSEVSAWDILQKMRGGRPDSVTVQIIEGSRFSHMRKVIDATPDIEHDTKGWSNEKLMAEVAPDAFSGNPEGQFFPDSYEIDAGGSDLRIYQTAYKAMQRRLNEAWESRQDGLPYKNPYEMLIMASLVEKETGHEADRDHVASVFVNRLKIGMRLQTDPSVIYGMGAAYKGKIRKADLRRDTPYNTYTRGGLPPTPIALPGKAALDAAAHPSGEKYLYFVSKMDGTGLSQFSHDLTEHNAAVRKYILKK</sequence>
<evidence type="ECO:0000256" key="1">
    <source>
        <dbReference type="ARBA" id="ARBA00022475"/>
    </source>
</evidence>
<reference evidence="8 9" key="1">
    <citation type="journal article" date="2007" name="PLoS Genet.">
        <title>Meningococcal genetic variation mechanisms viewed through comparative analysis of serogroup C strain FAM18.</title>
        <authorList>
            <person name="Bentley S.D."/>
            <person name="Vernikos G.S."/>
            <person name="Snyder L.A.S."/>
            <person name="Churcher C."/>
            <person name="Arrowsmith C."/>
            <person name="Chillingworth T."/>
            <person name="Cronin A."/>
            <person name="Davis P.H."/>
            <person name="Holroyd N.E."/>
            <person name="Jagels K."/>
            <person name="Maddison M."/>
            <person name="Moule S."/>
            <person name="Rabbinowitsch E."/>
            <person name="Sharp S."/>
            <person name="Unwin L."/>
            <person name="Whitehead S."/>
            <person name="Quail M.A."/>
            <person name="Achtman M."/>
            <person name="Barrell B."/>
            <person name="Saunders N.J."/>
            <person name="Parkhill J."/>
        </authorList>
    </citation>
    <scope>NUCLEOTIDE SEQUENCE [LARGE SCALE GENOMIC DNA]</scope>
    <source>
        <strain evidence="9">ATCC 700532 / DSM 15464 / FAM18</strain>
    </source>
</reference>
<dbReference type="GO" id="GO:0008932">
    <property type="term" value="F:lytic endotransglycosylase activity"/>
    <property type="evidence" value="ECO:0007669"/>
    <property type="project" value="UniProtKB-UniRule"/>
</dbReference>
<gene>
    <name evidence="7" type="primary">mltG</name>
    <name evidence="8" type="ordered locus">NMC0618</name>
</gene>
<evidence type="ECO:0000313" key="9">
    <source>
        <dbReference type="Proteomes" id="UP000002286"/>
    </source>
</evidence>
<keyword evidence="5 7" id="KW-0456">Lyase</keyword>
<dbReference type="EC" id="4.2.2.29" evidence="7"/>
<dbReference type="InterPro" id="IPR003770">
    <property type="entry name" value="MLTG-like"/>
</dbReference>
<evidence type="ECO:0000256" key="3">
    <source>
        <dbReference type="ARBA" id="ARBA00022989"/>
    </source>
</evidence>
<dbReference type="EMBL" id="AM421808">
    <property type="protein sequence ID" value="CAM09911.1"/>
    <property type="molecule type" value="Genomic_DNA"/>
</dbReference>
<keyword evidence="4 7" id="KW-0472">Membrane</keyword>
<evidence type="ECO:0000256" key="7">
    <source>
        <dbReference type="HAMAP-Rule" id="MF_02065"/>
    </source>
</evidence>
<dbReference type="HAMAP" id="MF_02065">
    <property type="entry name" value="MltG"/>
    <property type="match status" value="1"/>
</dbReference>
<keyword evidence="2 7" id="KW-0812">Transmembrane</keyword>
<comment type="catalytic activity">
    <reaction evidence="7">
        <text>a peptidoglycan chain = a peptidoglycan chain with N-acetyl-1,6-anhydromuramyl-[peptide] at the reducing end + a peptidoglycan chain with N-acetylglucosamine at the non-reducing end.</text>
        <dbReference type="EC" id="4.2.2.29"/>
    </reaction>
</comment>
<evidence type="ECO:0000256" key="4">
    <source>
        <dbReference type="ARBA" id="ARBA00023136"/>
    </source>
</evidence>
<accession>A1KST0</accession>